<dbReference type="Proteomes" id="UP001224775">
    <property type="component" value="Unassembled WGS sequence"/>
</dbReference>
<dbReference type="GO" id="GO:0008168">
    <property type="term" value="F:methyltransferase activity"/>
    <property type="evidence" value="ECO:0007669"/>
    <property type="project" value="UniProtKB-UniRule"/>
</dbReference>
<dbReference type="EC" id="2.1.1.-" evidence="5"/>
<dbReference type="AlphaFoldDB" id="A0AAD8Y0V9"/>
<accession>A0AAD8Y0V9</accession>
<evidence type="ECO:0000256" key="3">
    <source>
        <dbReference type="PROSITE-ProRule" id="PRU00333"/>
    </source>
</evidence>
<dbReference type="GO" id="GO:0032259">
    <property type="term" value="P:methylation"/>
    <property type="evidence" value="ECO:0007669"/>
    <property type="project" value="UniProtKB-KW"/>
</dbReference>
<dbReference type="PANTHER" id="PTHR11103">
    <property type="entry name" value="SLR1189 PROTEIN"/>
    <property type="match status" value="1"/>
</dbReference>
<dbReference type="EMBL" id="JATAAI010000027">
    <property type="protein sequence ID" value="KAK1736972.1"/>
    <property type="molecule type" value="Genomic_DNA"/>
</dbReference>
<sequence length="359" mass="39680">LRSSPNQTLLLDGGTGEELFLRGVKDDRKIWSATAIVNEEYHGILEEVHKSFIDAGSQAITTNSYGITPGVGFTDGDEVKRLVGISGEIASRTATDQALVLGSLGPQVESYRPDLIMKHDEGVQTYQYPIEGLYPFVDIYLAETMSVLEEAFQVVDALSIFYQTQTQGELAKHPLLISFTLRSDGKVRSGESVSEVIPLLIQRAYEKKVELIGVLFNCCEPEAITKALQEIRSCSDIHHHLYHPPLLSKRCATTSLSEQTPISQPPKIFLGAYANRLTPVHEEWTLESSEEAQAMREDLLPDEYWKEFVDRWHGNKDDGVAAGISNISLIGGCCGIGPSHISFLSSKLNISNNNNNNNQ</sequence>
<keyword evidence="3" id="KW-0479">Metal-binding</keyword>
<feature type="binding site" evidence="3">
    <location>
        <position position="334"/>
    </location>
    <ligand>
        <name>Zn(2+)</name>
        <dbReference type="ChEBI" id="CHEBI:29105"/>
    </ligand>
</feature>
<dbReference type="SUPFAM" id="SSF82282">
    <property type="entry name" value="Homocysteine S-methyltransferase"/>
    <property type="match status" value="1"/>
</dbReference>
<dbReference type="GO" id="GO:0046872">
    <property type="term" value="F:metal ion binding"/>
    <property type="evidence" value="ECO:0007669"/>
    <property type="project" value="UniProtKB-KW"/>
</dbReference>
<evidence type="ECO:0000259" key="4">
    <source>
        <dbReference type="PROSITE" id="PS50970"/>
    </source>
</evidence>
<dbReference type="Gene3D" id="3.20.20.330">
    <property type="entry name" value="Homocysteine-binding-like domain"/>
    <property type="match status" value="1"/>
</dbReference>
<dbReference type="Pfam" id="PF02574">
    <property type="entry name" value="S-methyl_trans"/>
    <property type="match status" value="1"/>
</dbReference>
<evidence type="ECO:0000313" key="6">
    <source>
        <dbReference type="Proteomes" id="UP001224775"/>
    </source>
</evidence>
<comment type="cofactor">
    <cofactor evidence="3">
        <name>Zn(2+)</name>
        <dbReference type="ChEBI" id="CHEBI:29105"/>
    </cofactor>
</comment>
<feature type="domain" description="Hcy-binding" evidence="4">
    <location>
        <begin position="1"/>
        <end position="348"/>
    </location>
</feature>
<feature type="non-terminal residue" evidence="5">
    <location>
        <position position="1"/>
    </location>
</feature>
<organism evidence="5 6">
    <name type="scientific">Skeletonema marinoi</name>
    <dbReference type="NCBI Taxonomy" id="267567"/>
    <lineage>
        <taxon>Eukaryota</taxon>
        <taxon>Sar</taxon>
        <taxon>Stramenopiles</taxon>
        <taxon>Ochrophyta</taxon>
        <taxon>Bacillariophyta</taxon>
        <taxon>Coscinodiscophyceae</taxon>
        <taxon>Thalassiosirophycidae</taxon>
        <taxon>Thalassiosirales</taxon>
        <taxon>Skeletonemataceae</taxon>
        <taxon>Skeletonema</taxon>
        <taxon>Skeletonema marinoi-dohrnii complex</taxon>
    </lineage>
</organism>
<feature type="binding site" evidence="3">
    <location>
        <position position="333"/>
    </location>
    <ligand>
        <name>Zn(2+)</name>
        <dbReference type="ChEBI" id="CHEBI:29105"/>
    </ligand>
</feature>
<dbReference type="PROSITE" id="PS50970">
    <property type="entry name" value="HCY"/>
    <property type="match status" value="1"/>
</dbReference>
<evidence type="ECO:0000313" key="5">
    <source>
        <dbReference type="EMBL" id="KAK1736972.1"/>
    </source>
</evidence>
<gene>
    <name evidence="5" type="ORF">QTG54_012417</name>
</gene>
<dbReference type="InterPro" id="IPR003726">
    <property type="entry name" value="HCY_dom"/>
</dbReference>
<keyword evidence="2 3" id="KW-0808">Transferase</keyword>
<protein>
    <submittedName>
        <fullName evidence="5">Homocysteine S-methyltransferase family protein</fullName>
        <ecNumber evidence="5">2.1.1.-</ecNumber>
    </submittedName>
</protein>
<reference evidence="5" key="1">
    <citation type="submission" date="2023-06" db="EMBL/GenBank/DDBJ databases">
        <title>Survivors Of The Sea: Transcriptome response of Skeletonema marinoi to long-term dormancy.</title>
        <authorList>
            <person name="Pinder M.I.M."/>
            <person name="Kourtchenko O."/>
            <person name="Robertson E.K."/>
            <person name="Larsson T."/>
            <person name="Maumus F."/>
            <person name="Osuna-Cruz C.M."/>
            <person name="Vancaester E."/>
            <person name="Stenow R."/>
            <person name="Vandepoele K."/>
            <person name="Ploug H."/>
            <person name="Bruchert V."/>
            <person name="Godhe A."/>
            <person name="Topel M."/>
        </authorList>
    </citation>
    <scope>NUCLEOTIDE SEQUENCE</scope>
    <source>
        <strain evidence="5">R05AC</strain>
    </source>
</reference>
<feature type="binding site" evidence="3">
    <location>
        <position position="218"/>
    </location>
    <ligand>
        <name>Zn(2+)</name>
        <dbReference type="ChEBI" id="CHEBI:29105"/>
    </ligand>
</feature>
<dbReference type="PANTHER" id="PTHR11103:SF18">
    <property type="entry name" value="SLR1189 PROTEIN"/>
    <property type="match status" value="1"/>
</dbReference>
<proteinExistence type="predicted"/>
<dbReference type="InterPro" id="IPR036589">
    <property type="entry name" value="HCY_dom_sf"/>
</dbReference>
<evidence type="ECO:0000256" key="2">
    <source>
        <dbReference type="ARBA" id="ARBA00022679"/>
    </source>
</evidence>
<evidence type="ECO:0000256" key="1">
    <source>
        <dbReference type="ARBA" id="ARBA00022603"/>
    </source>
</evidence>
<keyword evidence="3" id="KW-0862">Zinc</keyword>
<name>A0AAD8Y0V9_9STRA</name>
<comment type="caution">
    <text evidence="5">The sequence shown here is derived from an EMBL/GenBank/DDBJ whole genome shotgun (WGS) entry which is preliminary data.</text>
</comment>
<keyword evidence="6" id="KW-1185">Reference proteome</keyword>
<keyword evidence="1 3" id="KW-0489">Methyltransferase</keyword>